<feature type="compositionally biased region" description="Low complexity" evidence="1">
    <location>
        <begin position="133"/>
        <end position="150"/>
    </location>
</feature>
<reference evidence="3" key="1">
    <citation type="submission" date="2022-10" db="EMBL/GenBank/DDBJ databases">
        <title>Puccinia triticina Genome sequencing and assembly.</title>
        <authorList>
            <person name="Li C."/>
        </authorList>
    </citation>
    <scope>NUCLEOTIDE SEQUENCE</scope>
    <source>
        <strain evidence="3">Pt15</strain>
    </source>
</reference>
<evidence type="ECO:0000313" key="3">
    <source>
        <dbReference type="EMBL" id="WAQ82794.1"/>
    </source>
</evidence>
<keyword evidence="4" id="KW-1185">Reference proteome</keyword>
<feature type="domain" description="Knl1 C-terminal RWD" evidence="2">
    <location>
        <begin position="300"/>
        <end position="407"/>
    </location>
</feature>
<evidence type="ECO:0000259" key="2">
    <source>
        <dbReference type="Pfam" id="PF18210"/>
    </source>
</evidence>
<feature type="compositionally biased region" description="Low complexity" evidence="1">
    <location>
        <begin position="89"/>
        <end position="103"/>
    </location>
</feature>
<dbReference type="Pfam" id="PF18210">
    <property type="entry name" value="Knl1_RWD_C"/>
    <property type="match status" value="1"/>
</dbReference>
<evidence type="ECO:0000313" key="4">
    <source>
        <dbReference type="Proteomes" id="UP001164743"/>
    </source>
</evidence>
<dbReference type="InterPro" id="IPR040850">
    <property type="entry name" value="Knl1_RWD_C"/>
</dbReference>
<feature type="region of interest" description="Disordered" evidence="1">
    <location>
        <begin position="167"/>
        <end position="235"/>
    </location>
</feature>
<evidence type="ECO:0000256" key="1">
    <source>
        <dbReference type="SAM" id="MobiDB-lite"/>
    </source>
</evidence>
<organism evidence="3 4">
    <name type="scientific">Puccinia triticina</name>
    <dbReference type="NCBI Taxonomy" id="208348"/>
    <lineage>
        <taxon>Eukaryota</taxon>
        <taxon>Fungi</taxon>
        <taxon>Dikarya</taxon>
        <taxon>Basidiomycota</taxon>
        <taxon>Pucciniomycotina</taxon>
        <taxon>Pucciniomycetes</taxon>
        <taxon>Pucciniales</taxon>
        <taxon>Pucciniaceae</taxon>
        <taxon>Puccinia</taxon>
    </lineage>
</organism>
<dbReference type="PANTHER" id="PTHR28260">
    <property type="entry name" value="SPINDLE POLE BODY COMPONENT SPC105"/>
    <property type="match status" value="1"/>
</dbReference>
<dbReference type="InterPro" id="IPR033338">
    <property type="entry name" value="Spc105/Spc7"/>
</dbReference>
<feature type="region of interest" description="Disordered" evidence="1">
    <location>
        <begin position="133"/>
        <end position="154"/>
    </location>
</feature>
<name>A0ABY7CDM4_9BASI</name>
<feature type="compositionally biased region" description="Polar residues" evidence="1">
    <location>
        <begin position="169"/>
        <end position="186"/>
    </location>
</feature>
<proteinExistence type="predicted"/>
<accession>A0ABY7CDM4</accession>
<dbReference type="RefSeq" id="XP_053018349.1">
    <property type="nucleotide sequence ID" value="XM_053167098.1"/>
</dbReference>
<gene>
    <name evidence="3" type="ORF">PtA15_3A158</name>
</gene>
<dbReference type="EMBL" id="CP110423">
    <property type="protein sequence ID" value="WAQ82794.1"/>
    <property type="molecule type" value="Genomic_DNA"/>
</dbReference>
<sequence length="454" mass="50473">MYSEDSEPAPKKARSRISEFLQPQDSSDMEEADPALIDFHEPATSRPSFGPPPNRSSLSVPSLQNLQEHDDLINMSFEENPAPKPALVLPGPSNSGPSLLSTSAESISRAGSFPRTSLEPVLPRLSSIRALPRLSSASPSRRLSGSLSGSPKNLRLSFASPRRLVFPAGTSNQANQNDPGQNTNELLRSKSADPSASVKEAPLDLHRPSNPSHQQHDPHPSGASSSMPSPQTLPVPPSPLLISLNEFFEQAEIRFISLSQPRVRNYDQQEHPNLSEGQHRVSSFAQQIFAGMIKIPRLRLLESKMLGWELVRFEDDLFVFIFYSTIGVNLHLDPFDPEQPYRNVRKVELRWAGPSVPIAEQDEPLIWQVEQFFFGHLKAHFDGKKVQGRVRELVQQISSIWYHAHQLIWEITNAQTRFSVAVDILEPSPAKHRARVSAAPTPGSLTMDVRVSIC</sequence>
<dbReference type="GeneID" id="77807993"/>
<feature type="compositionally biased region" description="Polar residues" evidence="1">
    <location>
        <begin position="55"/>
        <end position="66"/>
    </location>
</feature>
<dbReference type="PANTHER" id="PTHR28260:SF1">
    <property type="entry name" value="SPINDLE POLE BODY COMPONENT SPC105"/>
    <property type="match status" value="1"/>
</dbReference>
<protein>
    <recommendedName>
        <fullName evidence="2">Knl1 C-terminal RWD domain-containing protein</fullName>
    </recommendedName>
</protein>
<feature type="region of interest" description="Disordered" evidence="1">
    <location>
        <begin position="1"/>
        <end position="117"/>
    </location>
</feature>
<dbReference type="Proteomes" id="UP001164743">
    <property type="component" value="Chromosome 3A"/>
</dbReference>